<dbReference type="Proteomes" id="UP000307440">
    <property type="component" value="Unassembled WGS sequence"/>
</dbReference>
<gene>
    <name evidence="1" type="ORF">FA15DRAFT_392081</name>
</gene>
<keyword evidence="2" id="KW-1185">Reference proteome</keyword>
<proteinExistence type="predicted"/>
<sequence>MLVSSEVEHGGEDARGGLMGMYRRRGDGNEVAGCGWRRWASLRRGPYDHGKVASWVPVIFSIVLYVPPGVPCCAPHKSIKL</sequence>
<accession>A0A5C3K9Q1</accession>
<dbReference type="EMBL" id="ML210643">
    <property type="protein sequence ID" value="TFK16786.1"/>
    <property type="molecule type" value="Genomic_DNA"/>
</dbReference>
<protein>
    <submittedName>
        <fullName evidence="1">Uncharacterized protein</fullName>
    </submittedName>
</protein>
<organism evidence="1 2">
    <name type="scientific">Coprinopsis marcescibilis</name>
    <name type="common">Agaric fungus</name>
    <name type="synonym">Psathyrella marcescibilis</name>
    <dbReference type="NCBI Taxonomy" id="230819"/>
    <lineage>
        <taxon>Eukaryota</taxon>
        <taxon>Fungi</taxon>
        <taxon>Dikarya</taxon>
        <taxon>Basidiomycota</taxon>
        <taxon>Agaricomycotina</taxon>
        <taxon>Agaricomycetes</taxon>
        <taxon>Agaricomycetidae</taxon>
        <taxon>Agaricales</taxon>
        <taxon>Agaricineae</taxon>
        <taxon>Psathyrellaceae</taxon>
        <taxon>Coprinopsis</taxon>
    </lineage>
</organism>
<evidence type="ECO:0000313" key="2">
    <source>
        <dbReference type="Proteomes" id="UP000307440"/>
    </source>
</evidence>
<name>A0A5C3K9Q1_COPMA</name>
<evidence type="ECO:0000313" key="1">
    <source>
        <dbReference type="EMBL" id="TFK16786.1"/>
    </source>
</evidence>
<dbReference type="AlphaFoldDB" id="A0A5C3K9Q1"/>
<reference evidence="1 2" key="1">
    <citation type="journal article" date="2019" name="Nat. Ecol. Evol.">
        <title>Megaphylogeny resolves global patterns of mushroom evolution.</title>
        <authorList>
            <person name="Varga T."/>
            <person name="Krizsan K."/>
            <person name="Foldi C."/>
            <person name="Dima B."/>
            <person name="Sanchez-Garcia M."/>
            <person name="Sanchez-Ramirez S."/>
            <person name="Szollosi G.J."/>
            <person name="Szarkandi J.G."/>
            <person name="Papp V."/>
            <person name="Albert L."/>
            <person name="Andreopoulos W."/>
            <person name="Angelini C."/>
            <person name="Antonin V."/>
            <person name="Barry K.W."/>
            <person name="Bougher N.L."/>
            <person name="Buchanan P."/>
            <person name="Buyck B."/>
            <person name="Bense V."/>
            <person name="Catcheside P."/>
            <person name="Chovatia M."/>
            <person name="Cooper J."/>
            <person name="Damon W."/>
            <person name="Desjardin D."/>
            <person name="Finy P."/>
            <person name="Geml J."/>
            <person name="Haridas S."/>
            <person name="Hughes K."/>
            <person name="Justo A."/>
            <person name="Karasinski D."/>
            <person name="Kautmanova I."/>
            <person name="Kiss B."/>
            <person name="Kocsube S."/>
            <person name="Kotiranta H."/>
            <person name="LaButti K.M."/>
            <person name="Lechner B.E."/>
            <person name="Liimatainen K."/>
            <person name="Lipzen A."/>
            <person name="Lukacs Z."/>
            <person name="Mihaltcheva S."/>
            <person name="Morgado L.N."/>
            <person name="Niskanen T."/>
            <person name="Noordeloos M.E."/>
            <person name="Ohm R.A."/>
            <person name="Ortiz-Santana B."/>
            <person name="Ovrebo C."/>
            <person name="Racz N."/>
            <person name="Riley R."/>
            <person name="Savchenko A."/>
            <person name="Shiryaev A."/>
            <person name="Soop K."/>
            <person name="Spirin V."/>
            <person name="Szebenyi C."/>
            <person name="Tomsovsky M."/>
            <person name="Tulloss R.E."/>
            <person name="Uehling J."/>
            <person name="Grigoriev I.V."/>
            <person name="Vagvolgyi C."/>
            <person name="Papp T."/>
            <person name="Martin F.M."/>
            <person name="Miettinen O."/>
            <person name="Hibbett D.S."/>
            <person name="Nagy L.G."/>
        </authorList>
    </citation>
    <scope>NUCLEOTIDE SEQUENCE [LARGE SCALE GENOMIC DNA]</scope>
    <source>
        <strain evidence="1 2">CBS 121175</strain>
    </source>
</reference>